<dbReference type="PANTHER" id="PTHR46021">
    <property type="entry name" value="ARF-GAP WITH DUAL PH DOMAIN-CONTAINING PROTEIN 1-LIKE PROTEIN"/>
    <property type="match status" value="1"/>
</dbReference>
<dbReference type="PANTHER" id="PTHR46021:SF6">
    <property type="entry name" value="ARF-GAP WITH DUAL PH DOMAIN-CONTAINING PROTEIN 2"/>
    <property type="match status" value="1"/>
</dbReference>
<dbReference type="PROSITE" id="PS50003">
    <property type="entry name" value="PH_DOMAIN"/>
    <property type="match status" value="1"/>
</dbReference>
<gene>
    <name evidence="2" type="ORF">llap_20519</name>
</gene>
<organism evidence="2 3">
    <name type="scientific">Limosa lapponica baueri</name>
    <dbReference type="NCBI Taxonomy" id="1758121"/>
    <lineage>
        <taxon>Eukaryota</taxon>
        <taxon>Metazoa</taxon>
        <taxon>Chordata</taxon>
        <taxon>Craniata</taxon>
        <taxon>Vertebrata</taxon>
        <taxon>Euteleostomi</taxon>
        <taxon>Archelosauria</taxon>
        <taxon>Archosauria</taxon>
        <taxon>Dinosauria</taxon>
        <taxon>Saurischia</taxon>
        <taxon>Theropoda</taxon>
        <taxon>Coelurosauria</taxon>
        <taxon>Aves</taxon>
        <taxon>Neognathae</taxon>
        <taxon>Neoaves</taxon>
        <taxon>Charadriiformes</taxon>
        <taxon>Scolopacidae</taxon>
        <taxon>Limosa</taxon>
    </lineage>
</organism>
<keyword evidence="3" id="KW-1185">Reference proteome</keyword>
<dbReference type="GO" id="GO:0005096">
    <property type="term" value="F:GTPase activator activity"/>
    <property type="evidence" value="ECO:0007669"/>
    <property type="project" value="TreeGrafter"/>
</dbReference>
<dbReference type="InterPro" id="IPR052589">
    <property type="entry name" value="Arf-GAP_dual-PH_domain"/>
</dbReference>
<dbReference type="GO" id="GO:0005547">
    <property type="term" value="F:phosphatidylinositol-3,4,5-trisphosphate binding"/>
    <property type="evidence" value="ECO:0007669"/>
    <property type="project" value="TreeGrafter"/>
</dbReference>
<accession>A0A2I0T5V4</accession>
<evidence type="ECO:0000313" key="3">
    <source>
        <dbReference type="Proteomes" id="UP000233556"/>
    </source>
</evidence>
<dbReference type="EMBL" id="KZ517868">
    <property type="protein sequence ID" value="PKU29176.1"/>
    <property type="molecule type" value="Genomic_DNA"/>
</dbReference>
<sequence>MLFISQSRGPKAIISIEDLNAMFQTEKIQHAHGLQITYNADGQTRNLFVYHESGKEIVDWFNAIRAARIPTSQSMSKGRIVSAGADAFAQGQVFIGRTDEGYEVRAGLPQGVRVKKRKPAITVITPIREFVFICENDQEQREWINALSRVIAQPLTSSG</sequence>
<dbReference type="GO" id="GO:0005737">
    <property type="term" value="C:cytoplasm"/>
    <property type="evidence" value="ECO:0007669"/>
    <property type="project" value="TreeGrafter"/>
</dbReference>
<reference evidence="3" key="2">
    <citation type="submission" date="2017-12" db="EMBL/GenBank/DDBJ databases">
        <title>Genome sequence of the Bar-tailed Godwit (Limosa lapponica baueri).</title>
        <authorList>
            <person name="Lima N.C.B."/>
            <person name="Parody-Merino A.M."/>
            <person name="Battley P.F."/>
            <person name="Fidler A.E."/>
            <person name="Prosdocimi F."/>
        </authorList>
    </citation>
    <scope>NUCLEOTIDE SEQUENCE [LARGE SCALE GENOMIC DNA]</scope>
</reference>
<evidence type="ECO:0000259" key="1">
    <source>
        <dbReference type="PROSITE" id="PS50003"/>
    </source>
</evidence>
<dbReference type="GO" id="GO:0005886">
    <property type="term" value="C:plasma membrane"/>
    <property type="evidence" value="ECO:0007669"/>
    <property type="project" value="TreeGrafter"/>
</dbReference>
<dbReference type="SUPFAM" id="SSF50729">
    <property type="entry name" value="PH domain-like"/>
    <property type="match status" value="2"/>
</dbReference>
<dbReference type="Gene3D" id="2.30.29.30">
    <property type="entry name" value="Pleckstrin-homology domain (PH domain)/Phosphotyrosine-binding domain (PTB)"/>
    <property type="match status" value="2"/>
</dbReference>
<dbReference type="InterPro" id="IPR011993">
    <property type="entry name" value="PH-like_dom_sf"/>
</dbReference>
<protein>
    <submittedName>
        <fullName evidence="2">Arf-gap with dual ph domain-containing protein 2</fullName>
    </submittedName>
</protein>
<feature type="domain" description="PH" evidence="1">
    <location>
        <begin position="112"/>
        <end position="152"/>
    </location>
</feature>
<reference evidence="3" key="1">
    <citation type="submission" date="2017-11" db="EMBL/GenBank/DDBJ databases">
        <authorList>
            <person name="Lima N.C."/>
            <person name="Parody-Merino A.M."/>
            <person name="Battley P.F."/>
            <person name="Fidler A.E."/>
            <person name="Prosdocimi F."/>
        </authorList>
    </citation>
    <scope>NUCLEOTIDE SEQUENCE [LARGE SCALE GENOMIC DNA]</scope>
</reference>
<dbReference type="AlphaFoldDB" id="A0A2I0T5V4"/>
<evidence type="ECO:0000313" key="2">
    <source>
        <dbReference type="EMBL" id="PKU29176.1"/>
    </source>
</evidence>
<dbReference type="OrthoDB" id="73919at2759"/>
<dbReference type="InterPro" id="IPR001849">
    <property type="entry name" value="PH_domain"/>
</dbReference>
<dbReference type="GO" id="GO:0007507">
    <property type="term" value="P:heart development"/>
    <property type="evidence" value="ECO:0007669"/>
    <property type="project" value="TreeGrafter"/>
</dbReference>
<name>A0A2I0T5V4_LIMLA</name>
<proteinExistence type="predicted"/>
<dbReference type="Proteomes" id="UP000233556">
    <property type="component" value="Unassembled WGS sequence"/>
</dbReference>